<dbReference type="AlphaFoldDB" id="A0A7N0VFW3"/>
<dbReference type="PANTHER" id="PTHR48477:SF1">
    <property type="entry name" value="PHOSPHATE TRANSPORTER PHO1"/>
    <property type="match status" value="1"/>
</dbReference>
<dbReference type="Proteomes" id="UP000594263">
    <property type="component" value="Unplaced"/>
</dbReference>
<organism evidence="1 2">
    <name type="scientific">Kalanchoe fedtschenkoi</name>
    <name type="common">Lavender scallops</name>
    <name type="synonym">South American air plant</name>
    <dbReference type="NCBI Taxonomy" id="63787"/>
    <lineage>
        <taxon>Eukaryota</taxon>
        <taxon>Viridiplantae</taxon>
        <taxon>Streptophyta</taxon>
        <taxon>Embryophyta</taxon>
        <taxon>Tracheophyta</taxon>
        <taxon>Spermatophyta</taxon>
        <taxon>Magnoliopsida</taxon>
        <taxon>eudicotyledons</taxon>
        <taxon>Gunneridae</taxon>
        <taxon>Pentapetalae</taxon>
        <taxon>Saxifragales</taxon>
        <taxon>Crassulaceae</taxon>
        <taxon>Kalanchoe</taxon>
    </lineage>
</organism>
<keyword evidence="2" id="KW-1185">Reference proteome</keyword>
<accession>A0A7N0VFW3</accession>
<dbReference type="Gramene" id="Kaladp0742s0001.2.v1.1">
    <property type="protein sequence ID" value="Kaladp0742s0001.2.v1.1"/>
    <property type="gene ID" value="Kaladp0742s0001.v1.1"/>
</dbReference>
<proteinExistence type="predicted"/>
<dbReference type="InterPro" id="IPR052486">
    <property type="entry name" value="PHO1"/>
</dbReference>
<dbReference type="GO" id="GO:0016036">
    <property type="term" value="P:cellular response to phosphate starvation"/>
    <property type="evidence" value="ECO:0007669"/>
    <property type="project" value="InterPro"/>
</dbReference>
<protein>
    <submittedName>
        <fullName evidence="1">Uncharacterized protein</fullName>
    </submittedName>
</protein>
<dbReference type="EnsemblPlants" id="Kaladp0742s0001.2.v1.1">
    <property type="protein sequence ID" value="Kaladp0742s0001.2.v1.1"/>
    <property type="gene ID" value="Kaladp0742s0001.v1.1"/>
</dbReference>
<evidence type="ECO:0000313" key="1">
    <source>
        <dbReference type="EnsemblPlants" id="Kaladp0742s0001.2.v1.1"/>
    </source>
</evidence>
<sequence>MDEVEFIFTKHFASNDKKKAMTFLRSQEHKESHMVTFFVDRDAVARWKSGGGGVFRKTLTRGEGWIQFKSLTEPNCSTVQLLNQNNIFWFSF</sequence>
<evidence type="ECO:0000313" key="2">
    <source>
        <dbReference type="Proteomes" id="UP000594263"/>
    </source>
</evidence>
<name>A0A7N0VFW3_KALFE</name>
<reference evidence="1" key="1">
    <citation type="submission" date="2021-01" db="UniProtKB">
        <authorList>
            <consortium name="EnsemblPlants"/>
        </authorList>
    </citation>
    <scope>IDENTIFICATION</scope>
</reference>
<dbReference type="PANTHER" id="PTHR48477">
    <property type="entry name" value="PHOSPHATE TRANSPORTER PHO1"/>
    <property type="match status" value="1"/>
</dbReference>